<comment type="caution">
    <text evidence="1">The sequence shown here is derived from an EMBL/GenBank/DDBJ whole genome shotgun (WGS) entry which is preliminary data.</text>
</comment>
<reference evidence="1" key="2">
    <citation type="journal article" date="2023" name="Science">
        <title>Genomic signatures of disease resistance in endangered staghorn corals.</title>
        <authorList>
            <person name="Vollmer S.V."/>
            <person name="Selwyn J.D."/>
            <person name="Despard B.A."/>
            <person name="Roesel C.L."/>
        </authorList>
    </citation>
    <scope>NUCLEOTIDE SEQUENCE</scope>
    <source>
        <strain evidence="1">K2</strain>
    </source>
</reference>
<reference evidence="1" key="1">
    <citation type="journal article" date="2023" name="G3 (Bethesda)">
        <title>Whole genome assembly and annotation of the endangered Caribbean coral Acropora cervicornis.</title>
        <authorList>
            <person name="Selwyn J.D."/>
            <person name="Vollmer S.V."/>
        </authorList>
    </citation>
    <scope>NUCLEOTIDE SEQUENCE</scope>
    <source>
        <strain evidence="1">K2</strain>
    </source>
</reference>
<evidence type="ECO:0000313" key="2">
    <source>
        <dbReference type="Proteomes" id="UP001249851"/>
    </source>
</evidence>
<protein>
    <submittedName>
        <fullName evidence="1">Uncharacterized protein</fullName>
    </submittedName>
</protein>
<gene>
    <name evidence="1" type="ORF">P5673_031547</name>
</gene>
<evidence type="ECO:0000313" key="1">
    <source>
        <dbReference type="EMBL" id="KAK2548313.1"/>
    </source>
</evidence>
<name>A0AAD9USI6_ACRCE</name>
<organism evidence="1 2">
    <name type="scientific">Acropora cervicornis</name>
    <name type="common">Staghorn coral</name>
    <dbReference type="NCBI Taxonomy" id="6130"/>
    <lineage>
        <taxon>Eukaryota</taxon>
        <taxon>Metazoa</taxon>
        <taxon>Cnidaria</taxon>
        <taxon>Anthozoa</taxon>
        <taxon>Hexacorallia</taxon>
        <taxon>Scleractinia</taxon>
        <taxon>Astrocoeniina</taxon>
        <taxon>Acroporidae</taxon>
        <taxon>Acropora</taxon>
    </lineage>
</organism>
<proteinExistence type="predicted"/>
<feature type="non-terminal residue" evidence="1">
    <location>
        <position position="67"/>
    </location>
</feature>
<keyword evidence="2" id="KW-1185">Reference proteome</keyword>
<accession>A0AAD9USI6</accession>
<dbReference type="EMBL" id="JARQWQ010000150">
    <property type="protein sequence ID" value="KAK2548313.1"/>
    <property type="molecule type" value="Genomic_DNA"/>
</dbReference>
<sequence length="67" mass="7610">MQYEPCSLEIQEEKRNVWTSPAMPLNSKTNEAVKFKITAMARGYKVTVLDLEVSNETIDCGKDPEQC</sequence>
<dbReference type="AlphaFoldDB" id="A0AAD9USI6"/>
<dbReference type="Proteomes" id="UP001249851">
    <property type="component" value="Unassembled WGS sequence"/>
</dbReference>